<dbReference type="EMBL" id="JARK01001629">
    <property type="protein sequence ID" value="EYB85693.1"/>
    <property type="molecule type" value="Genomic_DNA"/>
</dbReference>
<proteinExistence type="predicted"/>
<name>A0A016S4Y7_9BILA</name>
<reference evidence="2" key="1">
    <citation type="journal article" date="2015" name="Nat. Genet.">
        <title>The genome and transcriptome of the zoonotic hookworm Ancylostoma ceylanicum identify infection-specific gene families.</title>
        <authorList>
            <person name="Schwarz E.M."/>
            <person name="Hu Y."/>
            <person name="Antoshechkin I."/>
            <person name="Miller M.M."/>
            <person name="Sternberg P.W."/>
            <person name="Aroian R.V."/>
        </authorList>
    </citation>
    <scope>NUCLEOTIDE SEQUENCE</scope>
    <source>
        <strain evidence="2">HY135</strain>
    </source>
</reference>
<dbReference type="AlphaFoldDB" id="A0A016S4Y7"/>
<gene>
    <name evidence="1" type="primary">Acey_s0293.g1616</name>
    <name evidence="1" type="ORF">Y032_0293g1616</name>
</gene>
<dbReference type="Proteomes" id="UP000024635">
    <property type="component" value="Unassembled WGS sequence"/>
</dbReference>
<evidence type="ECO:0000313" key="2">
    <source>
        <dbReference type="Proteomes" id="UP000024635"/>
    </source>
</evidence>
<evidence type="ECO:0000313" key="1">
    <source>
        <dbReference type="EMBL" id="EYB85693.1"/>
    </source>
</evidence>
<accession>A0A016S4Y7</accession>
<protein>
    <submittedName>
        <fullName evidence="1">Uncharacterized protein</fullName>
    </submittedName>
</protein>
<comment type="caution">
    <text evidence="1">The sequence shown here is derived from an EMBL/GenBank/DDBJ whole genome shotgun (WGS) entry which is preliminary data.</text>
</comment>
<organism evidence="1 2">
    <name type="scientific">Ancylostoma ceylanicum</name>
    <dbReference type="NCBI Taxonomy" id="53326"/>
    <lineage>
        <taxon>Eukaryota</taxon>
        <taxon>Metazoa</taxon>
        <taxon>Ecdysozoa</taxon>
        <taxon>Nematoda</taxon>
        <taxon>Chromadorea</taxon>
        <taxon>Rhabditida</taxon>
        <taxon>Rhabditina</taxon>
        <taxon>Rhabditomorpha</taxon>
        <taxon>Strongyloidea</taxon>
        <taxon>Ancylostomatidae</taxon>
        <taxon>Ancylostomatinae</taxon>
        <taxon>Ancylostoma</taxon>
    </lineage>
</organism>
<sequence length="67" mass="7802">MLSILKNEMLASLMNEHILERMEMGARSTRNRGTTAILEIVHLSENCSPRTGSPGRFWQREKKCERR</sequence>
<keyword evidence="2" id="KW-1185">Reference proteome</keyword>